<dbReference type="Proteomes" id="UP000498740">
    <property type="component" value="Unassembled WGS sequence"/>
</dbReference>
<proteinExistence type="predicted"/>
<comment type="caution">
    <text evidence="1">The sequence shown here is derived from an EMBL/GenBank/DDBJ whole genome shotgun (WGS) entry which is preliminary data.</text>
</comment>
<reference evidence="1 2" key="1">
    <citation type="submission" date="2020-05" db="EMBL/GenBank/DDBJ databases">
        <title>Whole genome shotgun sequence of Streptomyces microflavus NBRC 13062.</title>
        <authorList>
            <person name="Komaki H."/>
            <person name="Tamura T."/>
        </authorList>
    </citation>
    <scope>NUCLEOTIDE SEQUENCE [LARGE SCALE GENOMIC DNA]</scope>
    <source>
        <strain evidence="1 2">NBRC 13062</strain>
    </source>
</reference>
<protein>
    <submittedName>
        <fullName evidence="1">Uncharacterized protein</fullName>
    </submittedName>
</protein>
<evidence type="ECO:0000313" key="2">
    <source>
        <dbReference type="Proteomes" id="UP000498740"/>
    </source>
</evidence>
<dbReference type="EMBL" id="BLWD01000003">
    <property type="protein sequence ID" value="GFN09886.1"/>
    <property type="molecule type" value="Genomic_DNA"/>
</dbReference>
<accession>A0A7J0D594</accession>
<sequence>MPKIRDAEPVSGGDGGRRPYPCIDWSVMIVKMLHEKGLKAEHAYTAAFASIGLSVVSWCGSMKVEPAGTARADRWGIFVGEWAPTFFALGLALANYERDHDLLHPITH</sequence>
<gene>
    <name evidence="1" type="ORF">Smic_84420</name>
</gene>
<evidence type="ECO:0000313" key="1">
    <source>
        <dbReference type="EMBL" id="GFN09886.1"/>
    </source>
</evidence>
<dbReference type="AlphaFoldDB" id="A0A7J0D594"/>
<name>A0A7J0D594_STRMI</name>
<organism evidence="1 2">
    <name type="scientific">Streptomyces microflavus</name>
    <name type="common">Streptomyces lipmanii</name>
    <dbReference type="NCBI Taxonomy" id="1919"/>
    <lineage>
        <taxon>Bacteria</taxon>
        <taxon>Bacillati</taxon>
        <taxon>Actinomycetota</taxon>
        <taxon>Actinomycetes</taxon>
        <taxon>Kitasatosporales</taxon>
        <taxon>Streptomycetaceae</taxon>
        <taxon>Streptomyces</taxon>
    </lineage>
</organism>